<evidence type="ECO:0000256" key="3">
    <source>
        <dbReference type="ARBA" id="ARBA00023136"/>
    </source>
</evidence>
<feature type="domain" description="HAMP" evidence="10">
    <location>
        <begin position="212"/>
        <end position="265"/>
    </location>
</feature>
<dbReference type="Pfam" id="PF00672">
    <property type="entry name" value="HAMP"/>
    <property type="match status" value="1"/>
</dbReference>
<comment type="similarity">
    <text evidence="5">Belongs to the methyl-accepting chemotaxis (MCP) protein family.</text>
</comment>
<reference evidence="11 12" key="1">
    <citation type="submission" date="2018-10" db="EMBL/GenBank/DDBJ databases">
        <title>Phylogenomics of Brevibacillus.</title>
        <authorList>
            <person name="Dunlap C."/>
        </authorList>
    </citation>
    <scope>NUCLEOTIDE SEQUENCE [LARGE SCALE GENOMIC DNA]</scope>
    <source>
        <strain evidence="11 12">JCM 15085</strain>
    </source>
</reference>
<dbReference type="SMART" id="SM00283">
    <property type="entry name" value="MA"/>
    <property type="match status" value="1"/>
</dbReference>
<keyword evidence="4 6" id="KW-0807">Transducer</keyword>
<dbReference type="Pfam" id="PF00015">
    <property type="entry name" value="MCPsignal"/>
    <property type="match status" value="1"/>
</dbReference>
<comment type="subcellular location">
    <subcellularLocation>
        <location evidence="1">Cell membrane</location>
    </subcellularLocation>
</comment>
<dbReference type="InterPro" id="IPR003660">
    <property type="entry name" value="HAMP_dom"/>
</dbReference>
<dbReference type="Gene3D" id="6.10.340.10">
    <property type="match status" value="1"/>
</dbReference>
<evidence type="ECO:0000256" key="2">
    <source>
        <dbReference type="ARBA" id="ARBA00022475"/>
    </source>
</evidence>
<dbReference type="InterPro" id="IPR004090">
    <property type="entry name" value="Chemotax_Me-accpt_rcpt"/>
</dbReference>
<dbReference type="Gene3D" id="1.10.287.950">
    <property type="entry name" value="Methyl-accepting chemotaxis protein"/>
    <property type="match status" value="1"/>
</dbReference>
<dbReference type="SMART" id="SM00304">
    <property type="entry name" value="HAMP"/>
    <property type="match status" value="1"/>
</dbReference>
<evidence type="ECO:0000313" key="11">
    <source>
        <dbReference type="EMBL" id="RNB74067.1"/>
    </source>
</evidence>
<evidence type="ECO:0000256" key="4">
    <source>
        <dbReference type="ARBA" id="ARBA00023224"/>
    </source>
</evidence>
<keyword evidence="8" id="KW-0812">Transmembrane</keyword>
<feature type="transmembrane region" description="Helical" evidence="8">
    <location>
        <begin position="12"/>
        <end position="35"/>
    </location>
</feature>
<feature type="coiled-coil region" evidence="7">
    <location>
        <begin position="428"/>
        <end position="455"/>
    </location>
</feature>
<evidence type="ECO:0000256" key="6">
    <source>
        <dbReference type="PROSITE-ProRule" id="PRU00284"/>
    </source>
</evidence>
<dbReference type="Proteomes" id="UP000281915">
    <property type="component" value="Unassembled WGS sequence"/>
</dbReference>
<dbReference type="GO" id="GO:0006935">
    <property type="term" value="P:chemotaxis"/>
    <property type="evidence" value="ECO:0007669"/>
    <property type="project" value="InterPro"/>
</dbReference>
<dbReference type="Pfam" id="PF12729">
    <property type="entry name" value="4HB_MCP_1"/>
    <property type="match status" value="1"/>
</dbReference>
<organism evidence="11 12">
    <name type="scientific">Brevibacillus panacihumi</name>
    <dbReference type="NCBI Taxonomy" id="497735"/>
    <lineage>
        <taxon>Bacteria</taxon>
        <taxon>Bacillati</taxon>
        <taxon>Bacillota</taxon>
        <taxon>Bacilli</taxon>
        <taxon>Bacillales</taxon>
        <taxon>Paenibacillaceae</taxon>
        <taxon>Brevibacillus</taxon>
    </lineage>
</organism>
<feature type="domain" description="Methyl-accepting transducer" evidence="9">
    <location>
        <begin position="284"/>
        <end position="520"/>
    </location>
</feature>
<keyword evidence="2" id="KW-1003">Cell membrane</keyword>
<dbReference type="InterPro" id="IPR024478">
    <property type="entry name" value="HlyB_4HB_MCP"/>
</dbReference>
<dbReference type="GO" id="GO:0004888">
    <property type="term" value="F:transmembrane signaling receptor activity"/>
    <property type="evidence" value="ECO:0007669"/>
    <property type="project" value="InterPro"/>
</dbReference>
<dbReference type="PRINTS" id="PR00260">
    <property type="entry name" value="CHEMTRNSDUCR"/>
</dbReference>
<evidence type="ECO:0000256" key="8">
    <source>
        <dbReference type="SAM" id="Phobius"/>
    </source>
</evidence>
<dbReference type="PROSITE" id="PS50885">
    <property type="entry name" value="HAMP"/>
    <property type="match status" value="1"/>
</dbReference>
<protein>
    <submittedName>
        <fullName evidence="11">Methyl-accepting chemotaxis protein</fullName>
    </submittedName>
</protein>
<keyword evidence="8" id="KW-1133">Transmembrane helix</keyword>
<dbReference type="SUPFAM" id="SSF58104">
    <property type="entry name" value="Methyl-accepting chemotaxis protein (MCP) signaling domain"/>
    <property type="match status" value="1"/>
</dbReference>
<evidence type="ECO:0000256" key="5">
    <source>
        <dbReference type="ARBA" id="ARBA00029447"/>
    </source>
</evidence>
<dbReference type="AlphaFoldDB" id="A0A3M8CF85"/>
<evidence type="ECO:0000256" key="7">
    <source>
        <dbReference type="SAM" id="Coils"/>
    </source>
</evidence>
<dbReference type="InterPro" id="IPR004089">
    <property type="entry name" value="MCPsignal_dom"/>
</dbReference>
<gene>
    <name evidence="11" type="ORF">EDM58_20430</name>
</gene>
<dbReference type="CDD" id="cd11386">
    <property type="entry name" value="MCP_signal"/>
    <property type="match status" value="1"/>
</dbReference>
<dbReference type="RefSeq" id="WP_122914960.1">
    <property type="nucleotide sequence ID" value="NZ_RHHT01000053.1"/>
</dbReference>
<name>A0A3M8CF85_9BACL</name>
<accession>A0A3M8CF85</accession>
<evidence type="ECO:0000313" key="12">
    <source>
        <dbReference type="Proteomes" id="UP000281915"/>
    </source>
</evidence>
<keyword evidence="3 8" id="KW-0472">Membrane</keyword>
<dbReference type="CDD" id="cd06225">
    <property type="entry name" value="HAMP"/>
    <property type="match status" value="1"/>
</dbReference>
<evidence type="ECO:0000259" key="10">
    <source>
        <dbReference type="PROSITE" id="PS50885"/>
    </source>
</evidence>
<dbReference type="GO" id="GO:0007165">
    <property type="term" value="P:signal transduction"/>
    <property type="evidence" value="ECO:0007669"/>
    <property type="project" value="UniProtKB-KW"/>
</dbReference>
<dbReference type="EMBL" id="RHHT01000053">
    <property type="protein sequence ID" value="RNB74067.1"/>
    <property type="molecule type" value="Genomic_DNA"/>
</dbReference>
<dbReference type="GO" id="GO:0005886">
    <property type="term" value="C:plasma membrane"/>
    <property type="evidence" value="ECO:0007669"/>
    <property type="project" value="UniProtKB-SubCell"/>
</dbReference>
<evidence type="ECO:0000259" key="9">
    <source>
        <dbReference type="PROSITE" id="PS50111"/>
    </source>
</evidence>
<dbReference type="PANTHER" id="PTHR32089">
    <property type="entry name" value="METHYL-ACCEPTING CHEMOTAXIS PROTEIN MCPB"/>
    <property type="match status" value="1"/>
</dbReference>
<keyword evidence="7" id="KW-0175">Coiled coil</keyword>
<comment type="caution">
    <text evidence="11">The sequence shown here is derived from an EMBL/GenBank/DDBJ whole genome shotgun (WGS) entry which is preliminary data.</text>
</comment>
<proteinExistence type="inferred from homology"/>
<dbReference type="PANTHER" id="PTHR32089:SF112">
    <property type="entry name" value="LYSOZYME-LIKE PROTEIN-RELATED"/>
    <property type="match status" value="1"/>
</dbReference>
<dbReference type="PROSITE" id="PS50111">
    <property type="entry name" value="CHEMOTAXIS_TRANSDUC_2"/>
    <property type="match status" value="1"/>
</dbReference>
<evidence type="ECO:0000256" key="1">
    <source>
        <dbReference type="ARBA" id="ARBA00004236"/>
    </source>
</evidence>
<dbReference type="FunFam" id="1.10.287.950:FF:000001">
    <property type="entry name" value="Methyl-accepting chemotaxis sensory transducer"/>
    <property type="match status" value="1"/>
</dbReference>
<sequence length="570" mass="62776">MNIMRNMRTRGKMAVLIISFSIFMMIVGGMGYYGLTSSNKQLASMYQEQLLPVKWINEWRQEMRTIDGLVYKMILNPGAESYKEYKKELDQRSANAQQIFDNLKSSQLDSEEVKTVEMLETLLDQYLKDQSEVLKLIEQEQVDTAYAYYRATDKIVNWINEEQLAWANHISDEADLVQKESAERVEESIFLLLVVEAIALILAISLSMAISRMISSPLTVVSTRLEELAKGNLSVEHTSYTGRDEVGKLGIAFNELVGNLRSLIEQVKVAGEQVAASSAELSAGAEQTAQTTQHSLENVREIASFSEIQSQRTQESVRVMEEMSIAIQRIADTASTVSESSVHAAQEAQQGNEYIQSAVAQMESISTSVNQAAGLVQELGERSEAIGKIVDVITGIASQTNLLALNAAIEAARAGEHGRGFAVVAEEVRKLAEQSEESAREIARLISEIQQETNQVVTVMKDGTVVVEQGSAIVHEAGAVFHRIVASSQEVADQIQEVSAATEQMSASVQQVASAMDEMNRLAQVSSQHTQSVSGNANEQLASVNEIARSSANLHEMAEDLQDSIRQFKW</sequence>